<proteinExistence type="inferred from homology"/>
<dbReference type="PANTHER" id="PTHR37828">
    <property type="entry name" value="GSR2449 PROTEIN"/>
    <property type="match status" value="1"/>
</dbReference>
<protein>
    <submittedName>
        <fullName evidence="3">YCII-related domain</fullName>
    </submittedName>
</protein>
<dbReference type="InterPro" id="IPR005545">
    <property type="entry name" value="YCII"/>
</dbReference>
<keyword evidence="4" id="KW-1185">Reference proteome</keyword>
<dbReference type="OrthoDB" id="9814407at2"/>
<organism evidence="3 4">
    <name type="scientific">Solimicrobium silvestre</name>
    <dbReference type="NCBI Taxonomy" id="2099400"/>
    <lineage>
        <taxon>Bacteria</taxon>
        <taxon>Pseudomonadati</taxon>
        <taxon>Pseudomonadota</taxon>
        <taxon>Betaproteobacteria</taxon>
        <taxon>Burkholderiales</taxon>
        <taxon>Oxalobacteraceae</taxon>
        <taxon>Solimicrobium</taxon>
    </lineage>
</organism>
<dbReference type="RefSeq" id="WP_105532742.1">
    <property type="nucleotide sequence ID" value="NZ_PUGF01000014.1"/>
</dbReference>
<dbReference type="Pfam" id="PF03795">
    <property type="entry name" value="YCII"/>
    <property type="match status" value="1"/>
</dbReference>
<evidence type="ECO:0000313" key="3">
    <source>
        <dbReference type="EMBL" id="PRC92336.1"/>
    </source>
</evidence>
<dbReference type="AlphaFoldDB" id="A0A2S9GXE9"/>
<sequence length="96" mass="10775">MFLLNISYIKSLDQVEPQMKAHGEWVMRYLNEGIFLFGGPKKSGMGGVIGVKSIEKQQLMSILAEDSFVQADVAEYQIMDFNCKLADVKLESLKLA</sequence>
<comment type="caution">
    <text evidence="3">The sequence shown here is derived from an EMBL/GenBank/DDBJ whole genome shotgun (WGS) entry which is preliminary data.</text>
</comment>
<dbReference type="InterPro" id="IPR011008">
    <property type="entry name" value="Dimeric_a/b-barrel"/>
</dbReference>
<evidence type="ECO:0000259" key="2">
    <source>
        <dbReference type="Pfam" id="PF03795"/>
    </source>
</evidence>
<dbReference type="Proteomes" id="UP000237839">
    <property type="component" value="Unassembled WGS sequence"/>
</dbReference>
<feature type="domain" description="YCII-related" evidence="2">
    <location>
        <begin position="10"/>
        <end position="82"/>
    </location>
</feature>
<evidence type="ECO:0000256" key="1">
    <source>
        <dbReference type="ARBA" id="ARBA00007689"/>
    </source>
</evidence>
<dbReference type="SUPFAM" id="SSF54909">
    <property type="entry name" value="Dimeric alpha+beta barrel"/>
    <property type="match status" value="1"/>
</dbReference>
<comment type="similarity">
    <text evidence="1">Belongs to the YciI family.</text>
</comment>
<gene>
    <name evidence="3" type="ORF">S2091_2995</name>
</gene>
<dbReference type="EMBL" id="PUGF01000014">
    <property type="protein sequence ID" value="PRC92336.1"/>
    <property type="molecule type" value="Genomic_DNA"/>
</dbReference>
<dbReference type="PANTHER" id="PTHR37828:SF1">
    <property type="entry name" value="YCII-RELATED DOMAIN-CONTAINING PROTEIN"/>
    <property type="match status" value="1"/>
</dbReference>
<evidence type="ECO:0000313" key="4">
    <source>
        <dbReference type="Proteomes" id="UP000237839"/>
    </source>
</evidence>
<reference evidence="3 4" key="1">
    <citation type="submission" date="2018-02" db="EMBL/GenBank/DDBJ databases">
        <title>Solimicrobium silvestre gen. nov., sp. nov., isolated from alpine forest soil.</title>
        <authorList>
            <person name="Margesin R."/>
            <person name="Albuquerque L."/>
            <person name="Zhang D.-C."/>
            <person name="Froufe H.J.C."/>
            <person name="Severino R."/>
            <person name="Roxo I."/>
            <person name="Egas C."/>
            <person name="Da Costa M.S."/>
        </authorList>
    </citation>
    <scope>NUCLEOTIDE SEQUENCE [LARGE SCALE GENOMIC DNA]</scope>
    <source>
        <strain evidence="3 4">S20-91</strain>
    </source>
</reference>
<accession>A0A2S9GXE9</accession>
<name>A0A2S9GXE9_9BURK</name>